<dbReference type="Proteomes" id="UP000663845">
    <property type="component" value="Unassembled WGS sequence"/>
</dbReference>
<comment type="caution">
    <text evidence="1">The sequence shown here is derived from an EMBL/GenBank/DDBJ whole genome shotgun (WGS) entry which is preliminary data.</text>
</comment>
<dbReference type="EMBL" id="CAJNOG010002825">
    <property type="protein sequence ID" value="CAF1518549.1"/>
    <property type="molecule type" value="Genomic_DNA"/>
</dbReference>
<protein>
    <submittedName>
        <fullName evidence="1">Uncharacterized protein</fullName>
    </submittedName>
</protein>
<name>A0A815UBK0_9BILA</name>
<organism evidence="1 2">
    <name type="scientific">Adineta steineri</name>
    <dbReference type="NCBI Taxonomy" id="433720"/>
    <lineage>
        <taxon>Eukaryota</taxon>
        <taxon>Metazoa</taxon>
        <taxon>Spiralia</taxon>
        <taxon>Gnathifera</taxon>
        <taxon>Rotifera</taxon>
        <taxon>Eurotatoria</taxon>
        <taxon>Bdelloidea</taxon>
        <taxon>Adinetida</taxon>
        <taxon>Adinetidae</taxon>
        <taxon>Adineta</taxon>
    </lineage>
</organism>
<dbReference type="AlphaFoldDB" id="A0A815UBK0"/>
<reference evidence="1" key="1">
    <citation type="submission" date="2021-02" db="EMBL/GenBank/DDBJ databases">
        <authorList>
            <person name="Nowell W R."/>
        </authorList>
    </citation>
    <scope>NUCLEOTIDE SEQUENCE</scope>
</reference>
<feature type="non-terminal residue" evidence="1">
    <location>
        <position position="1"/>
    </location>
</feature>
<proteinExistence type="predicted"/>
<gene>
    <name evidence="1" type="ORF">JYZ213_LOCUS44436</name>
</gene>
<sequence length="68" mass="7857">SGTQFRVKCNVLNHPNGSYVVHLIEVNEKNDDNNHKALALSMNQINSGKFISFYIFFKDLNLLFELKK</sequence>
<evidence type="ECO:0000313" key="2">
    <source>
        <dbReference type="Proteomes" id="UP000663845"/>
    </source>
</evidence>
<evidence type="ECO:0000313" key="1">
    <source>
        <dbReference type="EMBL" id="CAF1518549.1"/>
    </source>
</evidence>
<accession>A0A815UBK0</accession>